<dbReference type="CDD" id="cd23934">
    <property type="entry name" value="AGPR_1_C"/>
    <property type="match status" value="1"/>
</dbReference>
<comment type="similarity">
    <text evidence="7">Belongs to the NAGSA dehydrogenase family. Type 1 subfamily.</text>
</comment>
<keyword evidence="4 7" id="KW-0521">NADP</keyword>
<dbReference type="Pfam" id="PF22698">
    <property type="entry name" value="Semialdhyde_dhC_1"/>
    <property type="match status" value="1"/>
</dbReference>
<dbReference type="PROSITE" id="PS01224">
    <property type="entry name" value="ARGC"/>
    <property type="match status" value="1"/>
</dbReference>
<keyword evidence="2 7" id="KW-0055">Arginine biosynthesis</keyword>
<evidence type="ECO:0000256" key="2">
    <source>
        <dbReference type="ARBA" id="ARBA00022571"/>
    </source>
</evidence>
<gene>
    <name evidence="7" type="primary">argC</name>
    <name evidence="10" type="ORF">H8E23_01310</name>
</gene>
<dbReference type="HAMAP" id="MF_00150">
    <property type="entry name" value="ArgC_type1"/>
    <property type="match status" value="1"/>
</dbReference>
<name>A0A8J6THP9_9BACT</name>
<dbReference type="InterPro" id="IPR036291">
    <property type="entry name" value="NAD(P)-bd_dom_sf"/>
</dbReference>
<dbReference type="EC" id="1.2.1.38" evidence="7"/>
<keyword evidence="3 7" id="KW-0028">Amino-acid biosynthesis</keyword>
<feature type="active site" evidence="7 8">
    <location>
        <position position="149"/>
    </location>
</feature>
<dbReference type="Gene3D" id="3.30.360.10">
    <property type="entry name" value="Dihydrodipicolinate Reductase, domain 2"/>
    <property type="match status" value="1"/>
</dbReference>
<comment type="catalytic activity">
    <reaction evidence="6 7">
        <text>N-acetyl-L-glutamate 5-semialdehyde + phosphate + NADP(+) = N-acetyl-L-glutamyl 5-phosphate + NADPH + H(+)</text>
        <dbReference type="Rhea" id="RHEA:21588"/>
        <dbReference type="ChEBI" id="CHEBI:15378"/>
        <dbReference type="ChEBI" id="CHEBI:29123"/>
        <dbReference type="ChEBI" id="CHEBI:43474"/>
        <dbReference type="ChEBI" id="CHEBI:57783"/>
        <dbReference type="ChEBI" id="CHEBI:57936"/>
        <dbReference type="ChEBI" id="CHEBI:58349"/>
        <dbReference type="EC" id="1.2.1.38"/>
    </reaction>
</comment>
<dbReference type="Pfam" id="PF01118">
    <property type="entry name" value="Semialdhyde_dh"/>
    <property type="match status" value="1"/>
</dbReference>
<evidence type="ECO:0000256" key="6">
    <source>
        <dbReference type="ARBA" id="ARBA00050557"/>
    </source>
</evidence>
<comment type="function">
    <text evidence="7">Catalyzes the NADPH-dependent reduction of N-acetyl-5-glutamyl phosphate to yield N-acetyl-L-glutamate 5-semialdehyde.</text>
</comment>
<evidence type="ECO:0000256" key="3">
    <source>
        <dbReference type="ARBA" id="ARBA00022605"/>
    </source>
</evidence>
<dbReference type="InterPro" id="IPR000534">
    <property type="entry name" value="Semialdehyde_DH_NAD-bd"/>
</dbReference>
<dbReference type="Gene3D" id="3.40.50.720">
    <property type="entry name" value="NAD(P)-binding Rossmann-like Domain"/>
    <property type="match status" value="1"/>
</dbReference>
<dbReference type="InterPro" id="IPR000706">
    <property type="entry name" value="AGPR_type-1"/>
</dbReference>
<dbReference type="EMBL" id="JACNJH010000057">
    <property type="protein sequence ID" value="MBC8360022.1"/>
    <property type="molecule type" value="Genomic_DNA"/>
</dbReference>
<protein>
    <recommendedName>
        <fullName evidence="7">N-acetyl-gamma-glutamyl-phosphate reductase</fullName>
        <shortName evidence="7">AGPR</shortName>
        <ecNumber evidence="7">1.2.1.38</ecNumber>
    </recommendedName>
    <alternativeName>
        <fullName evidence="7">N-acetyl-glutamate semialdehyde dehydrogenase</fullName>
        <shortName evidence="7">NAGSA dehydrogenase</shortName>
    </alternativeName>
</protein>
<dbReference type="FunFam" id="3.30.360.10:FF:000014">
    <property type="entry name" value="N-acetyl-gamma-glutamyl-phosphate reductase"/>
    <property type="match status" value="1"/>
</dbReference>
<organism evidence="10 11">
    <name type="scientific">Candidatus Desulfatibia profunda</name>
    <dbReference type="NCBI Taxonomy" id="2841695"/>
    <lineage>
        <taxon>Bacteria</taxon>
        <taxon>Pseudomonadati</taxon>
        <taxon>Thermodesulfobacteriota</taxon>
        <taxon>Desulfobacteria</taxon>
        <taxon>Desulfobacterales</taxon>
        <taxon>Desulfobacterales incertae sedis</taxon>
        <taxon>Candidatus Desulfatibia</taxon>
    </lineage>
</organism>
<evidence type="ECO:0000256" key="1">
    <source>
        <dbReference type="ARBA" id="ARBA00004862"/>
    </source>
</evidence>
<dbReference type="AlphaFoldDB" id="A0A8J6THP9"/>
<dbReference type="GO" id="GO:0051287">
    <property type="term" value="F:NAD binding"/>
    <property type="evidence" value="ECO:0007669"/>
    <property type="project" value="InterPro"/>
</dbReference>
<evidence type="ECO:0000256" key="7">
    <source>
        <dbReference type="HAMAP-Rule" id="MF_00150"/>
    </source>
</evidence>
<evidence type="ECO:0000256" key="5">
    <source>
        <dbReference type="ARBA" id="ARBA00023002"/>
    </source>
</evidence>
<proteinExistence type="inferred from homology"/>
<evidence type="ECO:0000259" key="9">
    <source>
        <dbReference type="SMART" id="SM00859"/>
    </source>
</evidence>
<reference evidence="10 11" key="1">
    <citation type="submission" date="2020-08" db="EMBL/GenBank/DDBJ databases">
        <title>Bridging the membrane lipid divide: bacteria of the FCB group superphylum have the potential to synthesize archaeal ether lipids.</title>
        <authorList>
            <person name="Villanueva L."/>
            <person name="Von Meijenfeldt F.A.B."/>
            <person name="Westbye A.B."/>
            <person name="Yadav S."/>
            <person name="Hopmans E.C."/>
            <person name="Dutilh B.E."/>
            <person name="Sinninghe Damste J.S."/>
        </authorList>
    </citation>
    <scope>NUCLEOTIDE SEQUENCE [LARGE SCALE GENOMIC DNA]</scope>
    <source>
        <strain evidence="10">NIOZ-UU30</strain>
    </source>
</reference>
<dbReference type="SUPFAM" id="SSF55347">
    <property type="entry name" value="Glyceraldehyde-3-phosphate dehydrogenase-like, C-terminal domain"/>
    <property type="match status" value="1"/>
</dbReference>
<dbReference type="SUPFAM" id="SSF51735">
    <property type="entry name" value="NAD(P)-binding Rossmann-fold domains"/>
    <property type="match status" value="1"/>
</dbReference>
<dbReference type="InterPro" id="IPR050085">
    <property type="entry name" value="AGPR"/>
</dbReference>
<evidence type="ECO:0000256" key="8">
    <source>
        <dbReference type="PROSITE-ProRule" id="PRU10010"/>
    </source>
</evidence>
<feature type="domain" description="Semialdehyde dehydrogenase NAD-binding" evidence="9">
    <location>
        <begin position="3"/>
        <end position="141"/>
    </location>
</feature>
<comment type="pathway">
    <text evidence="1 7">Amino-acid biosynthesis; L-arginine biosynthesis; N(2)-acetyl-L-ornithine from L-glutamate: step 3/4.</text>
</comment>
<dbReference type="Proteomes" id="UP000603434">
    <property type="component" value="Unassembled WGS sequence"/>
</dbReference>
<evidence type="ECO:0000256" key="4">
    <source>
        <dbReference type="ARBA" id="ARBA00022857"/>
    </source>
</evidence>
<dbReference type="PANTHER" id="PTHR32338">
    <property type="entry name" value="N-ACETYL-GAMMA-GLUTAMYL-PHOSPHATE REDUCTASE, CHLOROPLASTIC-RELATED-RELATED"/>
    <property type="match status" value="1"/>
</dbReference>
<dbReference type="GO" id="GO:0070401">
    <property type="term" value="F:NADP+ binding"/>
    <property type="evidence" value="ECO:0007669"/>
    <property type="project" value="InterPro"/>
</dbReference>
<evidence type="ECO:0000313" key="10">
    <source>
        <dbReference type="EMBL" id="MBC8360022.1"/>
    </source>
</evidence>
<dbReference type="SMART" id="SM00859">
    <property type="entry name" value="Semialdhyde_dh"/>
    <property type="match status" value="1"/>
</dbReference>
<evidence type="ECO:0000313" key="11">
    <source>
        <dbReference type="Proteomes" id="UP000603434"/>
    </source>
</evidence>
<dbReference type="UniPathway" id="UPA00068">
    <property type="reaction ID" value="UER00108"/>
</dbReference>
<comment type="subcellular location">
    <subcellularLocation>
        <location evidence="7">Cytoplasm</location>
    </subcellularLocation>
</comment>
<dbReference type="InterPro" id="IPR058924">
    <property type="entry name" value="AGPR_dimerisation_dom"/>
</dbReference>
<keyword evidence="7" id="KW-0963">Cytoplasm</keyword>
<dbReference type="InterPro" id="IPR023013">
    <property type="entry name" value="AGPR_AS"/>
</dbReference>
<comment type="caution">
    <text evidence="10">The sequence shown here is derived from an EMBL/GenBank/DDBJ whole genome shotgun (WGS) entry which is preliminary data.</text>
</comment>
<dbReference type="NCBIfam" id="TIGR01850">
    <property type="entry name" value="argC"/>
    <property type="match status" value="1"/>
</dbReference>
<accession>A0A8J6THP9</accession>
<dbReference type="PANTHER" id="PTHR32338:SF10">
    <property type="entry name" value="N-ACETYL-GAMMA-GLUTAMYL-PHOSPHATE REDUCTASE, CHLOROPLASTIC-RELATED"/>
    <property type="match status" value="1"/>
</dbReference>
<dbReference type="CDD" id="cd17895">
    <property type="entry name" value="AGPR_1_N"/>
    <property type="match status" value="1"/>
</dbReference>
<dbReference type="GO" id="GO:0003942">
    <property type="term" value="F:N-acetyl-gamma-glutamyl-phosphate reductase activity"/>
    <property type="evidence" value="ECO:0007669"/>
    <property type="project" value="UniProtKB-UniRule"/>
</dbReference>
<dbReference type="GO" id="GO:0006526">
    <property type="term" value="P:L-arginine biosynthetic process"/>
    <property type="evidence" value="ECO:0007669"/>
    <property type="project" value="UniProtKB-UniRule"/>
</dbReference>
<sequence length="345" mass="37746">MIRVAVIGATGYAGAEVVRILCGHPDVELTLLSSRQYAGVRYDQVYPAMTGHVNLVCEELSVERTCELADVVFTALPHKIPMSIIPELLRRGKKVIDLSADFRYKDAAVYESVYQPHTAKNLLAKTVYGLCEIYFNEIRKADLIGNPGCYPTSVLLPLIPLLKDQLLDLGSIIADSKSGVSGAGRSLALTTHFCEVNESFKAYKVAVHRHNSEMEAVLFGVLGKPVKLTFVPHLVPMTRGILTTIYATPAGALSPEKVRDCLTSYYSGCSFVRICPDKRLPDTLHVKGTNYCDIGFTFDQRNNRLILISAIDNMGKGAAGQAIQNMNIMLGLDETAGLMTAPFPF</sequence>
<dbReference type="GO" id="GO:0005737">
    <property type="term" value="C:cytoplasm"/>
    <property type="evidence" value="ECO:0007669"/>
    <property type="project" value="UniProtKB-SubCell"/>
</dbReference>
<keyword evidence="5 7" id="KW-0560">Oxidoreductase</keyword>